<sequence length="361" mass="41239">MTKNNYYCVILAGGRGMRLWPQSRQSTPKQFIDFFGVGRSLLQQTFDRFAKIMPKEHIFVSTNQMYTDIVCQQLPELPAENILSEPIYRNTAPSMAWAAHRILHLNPEAGIVVTPSDQAIQNEEVFQKNVLEGLAFIEHSDSILTMGIKPTRPEPGYGYIQQGEQVEKDVYKIKSFTEKPEREFARVFVESGEFYWNTGIFLVNARAAYQRLSRLLPMVLSQFDKERPTFTIEEESNFIRDNFPLYPNLSIEHGILETTESVCVMKCGFGWADLGTWHGIYEAMQKGKSDNVVIDSMVFLEDSSNNIIKLPKNKLAVINGLDGYIVAEKDNVLLICKKEDSSALVRKYVNEVQMKFGDDFV</sequence>
<dbReference type="InterPro" id="IPR051161">
    <property type="entry name" value="Mannose-6P_isomerase_type2"/>
</dbReference>
<name>L1MY88_9BACT</name>
<dbReference type="Gene3D" id="3.90.550.10">
    <property type="entry name" value="Spore Coat Polysaccharide Biosynthesis Protein SpsA, Chain A"/>
    <property type="match status" value="1"/>
</dbReference>
<keyword evidence="10" id="KW-1185">Reference proteome</keyword>
<evidence type="ECO:0000256" key="2">
    <source>
        <dbReference type="ARBA" id="ARBA00012387"/>
    </source>
</evidence>
<dbReference type="GO" id="GO:0016853">
    <property type="term" value="F:isomerase activity"/>
    <property type="evidence" value="ECO:0007669"/>
    <property type="project" value="UniProtKB-KW"/>
</dbReference>
<evidence type="ECO:0000256" key="3">
    <source>
        <dbReference type="ARBA" id="ARBA00022679"/>
    </source>
</evidence>
<dbReference type="GO" id="GO:0005525">
    <property type="term" value="F:GTP binding"/>
    <property type="evidence" value="ECO:0007669"/>
    <property type="project" value="UniProtKB-KW"/>
</dbReference>
<dbReference type="InterPro" id="IPR005835">
    <property type="entry name" value="NTP_transferase_dom"/>
</dbReference>
<keyword evidence="4 9" id="KW-0548">Nucleotidyltransferase</keyword>
<dbReference type="GO" id="GO:0009298">
    <property type="term" value="P:GDP-mannose biosynthetic process"/>
    <property type="evidence" value="ECO:0007669"/>
    <property type="project" value="TreeGrafter"/>
</dbReference>
<dbReference type="EC" id="2.7.7.13" evidence="2"/>
<comment type="similarity">
    <text evidence="1">Belongs to the mannose-6-phosphate isomerase type 2 family.</text>
</comment>
<evidence type="ECO:0000256" key="4">
    <source>
        <dbReference type="ARBA" id="ARBA00022695"/>
    </source>
</evidence>
<proteinExistence type="inferred from homology"/>
<dbReference type="InterPro" id="IPR029044">
    <property type="entry name" value="Nucleotide-diphossugar_trans"/>
</dbReference>
<dbReference type="STRING" id="1127699.HMPREF9151_02592"/>
<dbReference type="SUPFAM" id="SSF53448">
    <property type="entry name" value="Nucleotide-diphospho-sugar transferases"/>
    <property type="match status" value="1"/>
</dbReference>
<dbReference type="PANTHER" id="PTHR46390:SF1">
    <property type="entry name" value="MANNOSE-1-PHOSPHATE GUANYLYLTRANSFERASE"/>
    <property type="match status" value="1"/>
</dbReference>
<evidence type="ECO:0000256" key="1">
    <source>
        <dbReference type="ARBA" id="ARBA00006115"/>
    </source>
</evidence>
<dbReference type="SUPFAM" id="SSF159283">
    <property type="entry name" value="Guanosine diphospho-D-mannose pyrophosphorylase/mannose-6-phosphate isomerase linker domain"/>
    <property type="match status" value="1"/>
</dbReference>
<comment type="caution">
    <text evidence="9">The sequence shown here is derived from an EMBL/GenBank/DDBJ whole genome shotgun (WGS) entry which is preliminary data.</text>
</comment>
<dbReference type="Pfam" id="PF00483">
    <property type="entry name" value="NTP_transferase"/>
    <property type="match status" value="1"/>
</dbReference>
<evidence type="ECO:0000259" key="8">
    <source>
        <dbReference type="Pfam" id="PF00483"/>
    </source>
</evidence>
<gene>
    <name evidence="9" type="ORF">HMPREF9151_02592</name>
</gene>
<dbReference type="PANTHER" id="PTHR46390">
    <property type="entry name" value="MANNOSE-1-PHOSPHATE GUANYLYLTRANSFERASE"/>
    <property type="match status" value="1"/>
</dbReference>
<dbReference type="OrthoDB" id="9806359at2"/>
<dbReference type="PATRIC" id="fig|1127699.3.peg.2382"/>
<protein>
    <recommendedName>
        <fullName evidence="2">mannose-1-phosphate guanylyltransferase</fullName>
        <ecNumber evidence="2">2.7.7.13</ecNumber>
    </recommendedName>
</protein>
<dbReference type="RefSeq" id="WP_009161468.1">
    <property type="nucleotide sequence ID" value="NZ_KB290966.1"/>
</dbReference>
<keyword evidence="9" id="KW-0413">Isomerase</keyword>
<dbReference type="FunFam" id="3.90.550.10:FF:000046">
    <property type="entry name" value="Mannose-1-phosphate guanylyltransferase (GDP)"/>
    <property type="match status" value="1"/>
</dbReference>
<feature type="domain" description="Nucleotidyl transferase" evidence="8">
    <location>
        <begin position="9"/>
        <end position="286"/>
    </location>
</feature>
<dbReference type="CDD" id="cd02509">
    <property type="entry name" value="GDP-M1P_Guanylyltransferase"/>
    <property type="match status" value="1"/>
</dbReference>
<evidence type="ECO:0000256" key="5">
    <source>
        <dbReference type="ARBA" id="ARBA00022741"/>
    </source>
</evidence>
<dbReference type="Proteomes" id="UP000010433">
    <property type="component" value="Unassembled WGS sequence"/>
</dbReference>
<keyword evidence="3 9" id="KW-0808">Transferase</keyword>
<evidence type="ECO:0000313" key="10">
    <source>
        <dbReference type="Proteomes" id="UP000010433"/>
    </source>
</evidence>
<evidence type="ECO:0000256" key="6">
    <source>
        <dbReference type="ARBA" id="ARBA00023134"/>
    </source>
</evidence>
<dbReference type="InterPro" id="IPR049577">
    <property type="entry name" value="GMPP_N"/>
</dbReference>
<dbReference type="HOGENOM" id="CLU_035527_0_1_10"/>
<reference evidence="9 10" key="1">
    <citation type="submission" date="2012-05" db="EMBL/GenBank/DDBJ databases">
        <authorList>
            <person name="Weinstock G."/>
            <person name="Sodergren E."/>
            <person name="Lobos E.A."/>
            <person name="Fulton L."/>
            <person name="Fulton R."/>
            <person name="Courtney L."/>
            <person name="Fronick C."/>
            <person name="O'Laughlin M."/>
            <person name="Godfrey J."/>
            <person name="Wilson R.M."/>
            <person name="Miner T."/>
            <person name="Farmer C."/>
            <person name="Delehaunty K."/>
            <person name="Cordes M."/>
            <person name="Minx P."/>
            <person name="Tomlinson C."/>
            <person name="Chen J."/>
            <person name="Wollam A."/>
            <person name="Pepin K.H."/>
            <person name="Bhonagiri V."/>
            <person name="Zhang X."/>
            <person name="Suruliraj S."/>
            <person name="Warren W."/>
            <person name="Mitreva M."/>
            <person name="Mardis E.R."/>
            <person name="Wilson R.K."/>
        </authorList>
    </citation>
    <scope>NUCLEOTIDE SEQUENCE [LARGE SCALE GENOMIC DNA]</scope>
    <source>
        <strain evidence="9 10">F0055</strain>
    </source>
</reference>
<evidence type="ECO:0000313" key="9">
    <source>
        <dbReference type="EMBL" id="EKX95916.1"/>
    </source>
</evidence>
<keyword evidence="6" id="KW-0342">GTP-binding</keyword>
<evidence type="ECO:0000256" key="7">
    <source>
        <dbReference type="ARBA" id="ARBA00047343"/>
    </source>
</evidence>
<accession>L1MY88</accession>
<dbReference type="AlphaFoldDB" id="L1MY88"/>
<comment type="catalytic activity">
    <reaction evidence="7">
        <text>alpha-D-mannose 1-phosphate + GTP + H(+) = GDP-alpha-D-mannose + diphosphate</text>
        <dbReference type="Rhea" id="RHEA:15229"/>
        <dbReference type="ChEBI" id="CHEBI:15378"/>
        <dbReference type="ChEBI" id="CHEBI:33019"/>
        <dbReference type="ChEBI" id="CHEBI:37565"/>
        <dbReference type="ChEBI" id="CHEBI:57527"/>
        <dbReference type="ChEBI" id="CHEBI:58409"/>
        <dbReference type="EC" id="2.7.7.13"/>
    </reaction>
</comment>
<organism evidence="9 10">
    <name type="scientific">Hoylesella saccharolytica F0055</name>
    <dbReference type="NCBI Taxonomy" id="1127699"/>
    <lineage>
        <taxon>Bacteria</taxon>
        <taxon>Pseudomonadati</taxon>
        <taxon>Bacteroidota</taxon>
        <taxon>Bacteroidia</taxon>
        <taxon>Bacteroidales</taxon>
        <taxon>Prevotellaceae</taxon>
        <taxon>Hoylesella</taxon>
    </lineage>
</organism>
<keyword evidence="5" id="KW-0547">Nucleotide-binding</keyword>
<dbReference type="EMBL" id="AMEP01000166">
    <property type="protein sequence ID" value="EKX95916.1"/>
    <property type="molecule type" value="Genomic_DNA"/>
</dbReference>
<dbReference type="GO" id="GO:0004475">
    <property type="term" value="F:mannose-1-phosphate guanylyltransferase (GTP) activity"/>
    <property type="evidence" value="ECO:0007669"/>
    <property type="project" value="UniProtKB-EC"/>
</dbReference>